<sequence length="141" mass="15497">MKVNRSRGRRNDPWLERVNAGTRVSVCIPRNLSPFSQQPVDSAVTAWESDDLSVLVDTGPFADRLDSPSMRAYSSEIVQGIPIRVVGFEDDDGATVVAAHVPSVLSTVETPRVPVTLMVRARPGTDPDIPFRVIRSLRLSE</sequence>
<accession>A0ABW2W2X2</accession>
<evidence type="ECO:0000313" key="2">
    <source>
        <dbReference type="Proteomes" id="UP001596957"/>
    </source>
</evidence>
<protein>
    <submittedName>
        <fullName evidence="1">Uncharacterized protein</fullName>
    </submittedName>
</protein>
<reference evidence="2" key="1">
    <citation type="journal article" date="2019" name="Int. J. Syst. Evol. Microbiol.">
        <title>The Global Catalogue of Microorganisms (GCM) 10K type strain sequencing project: providing services to taxonomists for standard genome sequencing and annotation.</title>
        <authorList>
            <consortium name="The Broad Institute Genomics Platform"/>
            <consortium name="The Broad Institute Genome Sequencing Center for Infectious Disease"/>
            <person name="Wu L."/>
            <person name="Ma J."/>
        </authorList>
    </citation>
    <scope>NUCLEOTIDE SEQUENCE [LARGE SCALE GENOMIC DNA]</scope>
    <source>
        <strain evidence="2">CGMCC 4.7198</strain>
    </source>
</reference>
<dbReference type="RefSeq" id="WP_381262556.1">
    <property type="nucleotide sequence ID" value="NZ_JBHTBI010000065.1"/>
</dbReference>
<dbReference type="Proteomes" id="UP001596957">
    <property type="component" value="Unassembled WGS sequence"/>
</dbReference>
<name>A0ABW2W2X2_9ACTN</name>
<comment type="caution">
    <text evidence="1">The sequence shown here is derived from an EMBL/GenBank/DDBJ whole genome shotgun (WGS) entry which is preliminary data.</text>
</comment>
<keyword evidence="2" id="KW-1185">Reference proteome</keyword>
<gene>
    <name evidence="1" type="ORF">ACFQZP_48225</name>
</gene>
<dbReference type="EMBL" id="JBHTEC010000008">
    <property type="protein sequence ID" value="MFD0289259.1"/>
    <property type="molecule type" value="Genomic_DNA"/>
</dbReference>
<proteinExistence type="predicted"/>
<organism evidence="1 2">
    <name type="scientific">Streptomyces lutosisoli</name>
    <dbReference type="NCBI Taxonomy" id="2665721"/>
    <lineage>
        <taxon>Bacteria</taxon>
        <taxon>Bacillati</taxon>
        <taxon>Actinomycetota</taxon>
        <taxon>Actinomycetes</taxon>
        <taxon>Kitasatosporales</taxon>
        <taxon>Streptomycetaceae</taxon>
        <taxon>Streptomyces</taxon>
    </lineage>
</organism>
<evidence type="ECO:0000313" key="1">
    <source>
        <dbReference type="EMBL" id="MFD0289259.1"/>
    </source>
</evidence>